<evidence type="ECO:0000256" key="3">
    <source>
        <dbReference type="ARBA" id="ARBA00023163"/>
    </source>
</evidence>
<dbReference type="AlphaFoldDB" id="A0A8J3BY23"/>
<dbReference type="InterPro" id="IPR049445">
    <property type="entry name" value="TetR_SbtR-like_C"/>
</dbReference>
<dbReference type="GO" id="GO:0000976">
    <property type="term" value="F:transcription cis-regulatory region binding"/>
    <property type="evidence" value="ECO:0007669"/>
    <property type="project" value="TreeGrafter"/>
</dbReference>
<organism evidence="6 7">
    <name type="scientific">Mangrovihabitans endophyticus</name>
    <dbReference type="NCBI Taxonomy" id="1751298"/>
    <lineage>
        <taxon>Bacteria</taxon>
        <taxon>Bacillati</taxon>
        <taxon>Actinomycetota</taxon>
        <taxon>Actinomycetes</taxon>
        <taxon>Micromonosporales</taxon>
        <taxon>Micromonosporaceae</taxon>
        <taxon>Mangrovihabitans</taxon>
    </lineage>
</organism>
<dbReference type="InterPro" id="IPR036271">
    <property type="entry name" value="Tet_transcr_reg_TetR-rel_C_sf"/>
</dbReference>
<keyword evidence="7" id="KW-1185">Reference proteome</keyword>
<reference evidence="6" key="2">
    <citation type="submission" date="2020-09" db="EMBL/GenBank/DDBJ databases">
        <authorList>
            <person name="Sun Q."/>
            <person name="Zhou Y."/>
        </authorList>
    </citation>
    <scope>NUCLEOTIDE SEQUENCE</scope>
    <source>
        <strain evidence="6">CGMCC 4.7299</strain>
    </source>
</reference>
<keyword evidence="2 4" id="KW-0238">DNA-binding</keyword>
<feature type="DNA-binding region" description="H-T-H motif" evidence="4">
    <location>
        <begin position="30"/>
        <end position="49"/>
    </location>
</feature>
<dbReference type="Gene3D" id="1.10.357.10">
    <property type="entry name" value="Tetracycline Repressor, domain 2"/>
    <property type="match status" value="1"/>
</dbReference>
<accession>A0A8J3BY23</accession>
<evidence type="ECO:0000256" key="4">
    <source>
        <dbReference type="PROSITE-ProRule" id="PRU00335"/>
    </source>
</evidence>
<evidence type="ECO:0000313" key="7">
    <source>
        <dbReference type="Proteomes" id="UP000656042"/>
    </source>
</evidence>
<dbReference type="SUPFAM" id="SSF48498">
    <property type="entry name" value="Tetracyclin repressor-like, C-terminal domain"/>
    <property type="match status" value="1"/>
</dbReference>
<keyword evidence="3" id="KW-0804">Transcription</keyword>
<dbReference type="EMBL" id="BMMX01000003">
    <property type="protein sequence ID" value="GGK81991.1"/>
    <property type="molecule type" value="Genomic_DNA"/>
</dbReference>
<dbReference type="RefSeq" id="WP_189078344.1">
    <property type="nucleotide sequence ID" value="NZ_BMMX01000003.1"/>
</dbReference>
<proteinExistence type="predicted"/>
<dbReference type="PANTHER" id="PTHR30055:SF234">
    <property type="entry name" value="HTH-TYPE TRANSCRIPTIONAL REGULATOR BETI"/>
    <property type="match status" value="1"/>
</dbReference>
<dbReference type="PANTHER" id="PTHR30055">
    <property type="entry name" value="HTH-TYPE TRANSCRIPTIONAL REGULATOR RUTR"/>
    <property type="match status" value="1"/>
</dbReference>
<protein>
    <submittedName>
        <fullName evidence="6">TetR family transcriptional regulator</fullName>
    </submittedName>
</protein>
<evidence type="ECO:0000256" key="1">
    <source>
        <dbReference type="ARBA" id="ARBA00023015"/>
    </source>
</evidence>
<dbReference type="SUPFAM" id="SSF46689">
    <property type="entry name" value="Homeodomain-like"/>
    <property type="match status" value="1"/>
</dbReference>
<dbReference type="Pfam" id="PF21597">
    <property type="entry name" value="TetR_C_43"/>
    <property type="match status" value="1"/>
</dbReference>
<dbReference type="PROSITE" id="PS50977">
    <property type="entry name" value="HTH_TETR_2"/>
    <property type="match status" value="1"/>
</dbReference>
<comment type="caution">
    <text evidence="6">The sequence shown here is derived from an EMBL/GenBank/DDBJ whole genome shotgun (WGS) entry which is preliminary data.</text>
</comment>
<evidence type="ECO:0000313" key="6">
    <source>
        <dbReference type="EMBL" id="GGK81991.1"/>
    </source>
</evidence>
<gene>
    <name evidence="6" type="ORF">GCM10012284_15030</name>
</gene>
<evidence type="ECO:0000259" key="5">
    <source>
        <dbReference type="PROSITE" id="PS50977"/>
    </source>
</evidence>
<reference evidence="6" key="1">
    <citation type="journal article" date="2014" name="Int. J. Syst. Evol. Microbiol.">
        <title>Complete genome sequence of Corynebacterium casei LMG S-19264T (=DSM 44701T), isolated from a smear-ripened cheese.</title>
        <authorList>
            <consortium name="US DOE Joint Genome Institute (JGI-PGF)"/>
            <person name="Walter F."/>
            <person name="Albersmeier A."/>
            <person name="Kalinowski J."/>
            <person name="Ruckert C."/>
        </authorList>
    </citation>
    <scope>NUCLEOTIDE SEQUENCE</scope>
    <source>
        <strain evidence="6">CGMCC 4.7299</strain>
    </source>
</reference>
<dbReference type="InterPro" id="IPR001647">
    <property type="entry name" value="HTH_TetR"/>
</dbReference>
<dbReference type="InterPro" id="IPR050109">
    <property type="entry name" value="HTH-type_TetR-like_transc_reg"/>
</dbReference>
<keyword evidence="1" id="KW-0805">Transcription regulation</keyword>
<dbReference type="InterPro" id="IPR009057">
    <property type="entry name" value="Homeodomain-like_sf"/>
</dbReference>
<name>A0A8J3BY23_9ACTN</name>
<dbReference type="GO" id="GO:0003700">
    <property type="term" value="F:DNA-binding transcription factor activity"/>
    <property type="evidence" value="ECO:0007669"/>
    <property type="project" value="TreeGrafter"/>
</dbReference>
<sequence length="182" mass="19866">MTPPRADASANRDRILAAARAEIAINAEAKLNAIAQRAGVGQGTLYRHFPTRAHLLAEVYRTDVDELVEAATTLLATHEPVTALARWFDRVADYAQVKRDVMAAVESATWADLSAHSHGPIGDAVTRLLQAGQFAGTIRPDADARDVIILITYLSRLDAEEFADRARHLLAIVLDGLRTPHR</sequence>
<evidence type="ECO:0000256" key="2">
    <source>
        <dbReference type="ARBA" id="ARBA00023125"/>
    </source>
</evidence>
<dbReference type="Proteomes" id="UP000656042">
    <property type="component" value="Unassembled WGS sequence"/>
</dbReference>
<feature type="domain" description="HTH tetR-type" evidence="5">
    <location>
        <begin position="9"/>
        <end position="67"/>
    </location>
</feature>
<dbReference type="Pfam" id="PF00440">
    <property type="entry name" value="TetR_N"/>
    <property type="match status" value="1"/>
</dbReference>